<sequence length="241" mass="28050">MRSQMPLKVILTAKSFRTVITTMRLPCMIALYMLFQIIFIPILFGTKLTAVWLRPYVVAYCMTIPMVDREIEISQKLTFLLPRWCVRQYNASAAITAHSAEIDTAVARDCDKLLRYLTSGRHEIDVVGMAVGHNYEVRLHRIHNSYYAQRLSESFASFLIYLQLLNTVSFKMISVAFIRIKARESVRGCRDSRKRHRSVKVENFQKNNNNDSVNEEENLKLLQNFCERLSHHDDEKNAIIT</sequence>
<dbReference type="Proteomes" id="UP000092460">
    <property type="component" value="Unassembled WGS sequence"/>
</dbReference>
<reference evidence="3" key="1">
    <citation type="submission" date="2015-01" db="EMBL/GenBank/DDBJ databases">
        <authorList>
            <person name="Aksoy S."/>
            <person name="Warren W."/>
            <person name="Wilson R.K."/>
        </authorList>
    </citation>
    <scope>NUCLEOTIDE SEQUENCE [LARGE SCALE GENOMIC DNA]</scope>
    <source>
        <strain evidence="3">IAEA</strain>
    </source>
</reference>
<protein>
    <submittedName>
        <fullName evidence="2">Uncharacterized protein</fullName>
    </submittedName>
</protein>
<reference evidence="2" key="2">
    <citation type="submission" date="2020-05" db="UniProtKB">
        <authorList>
            <consortium name="EnsemblMetazoa"/>
        </authorList>
    </citation>
    <scope>IDENTIFICATION</scope>
    <source>
        <strain evidence="2">IAEA</strain>
    </source>
</reference>
<keyword evidence="1" id="KW-0472">Membrane</keyword>
<feature type="transmembrane region" description="Helical" evidence="1">
    <location>
        <begin position="155"/>
        <end position="178"/>
    </location>
</feature>
<evidence type="ECO:0000313" key="2">
    <source>
        <dbReference type="EnsemblMetazoa" id="GPPI001981-PA"/>
    </source>
</evidence>
<organism evidence="2 3">
    <name type="scientific">Glossina palpalis gambiensis</name>
    <dbReference type="NCBI Taxonomy" id="67801"/>
    <lineage>
        <taxon>Eukaryota</taxon>
        <taxon>Metazoa</taxon>
        <taxon>Ecdysozoa</taxon>
        <taxon>Arthropoda</taxon>
        <taxon>Hexapoda</taxon>
        <taxon>Insecta</taxon>
        <taxon>Pterygota</taxon>
        <taxon>Neoptera</taxon>
        <taxon>Endopterygota</taxon>
        <taxon>Diptera</taxon>
        <taxon>Brachycera</taxon>
        <taxon>Muscomorpha</taxon>
        <taxon>Hippoboscoidea</taxon>
        <taxon>Glossinidae</taxon>
        <taxon>Glossina</taxon>
    </lineage>
</organism>
<evidence type="ECO:0000313" key="3">
    <source>
        <dbReference type="Proteomes" id="UP000092460"/>
    </source>
</evidence>
<keyword evidence="3" id="KW-1185">Reference proteome</keyword>
<name>A0A1B0AMM9_9MUSC</name>
<dbReference type="EnsemblMetazoa" id="GPPI001981-RA">
    <property type="protein sequence ID" value="GPPI001981-PA"/>
    <property type="gene ID" value="GPPI001981"/>
</dbReference>
<dbReference type="EMBL" id="JXJN01000503">
    <property type="status" value="NOT_ANNOTATED_CDS"/>
    <property type="molecule type" value="Genomic_DNA"/>
</dbReference>
<evidence type="ECO:0000256" key="1">
    <source>
        <dbReference type="SAM" id="Phobius"/>
    </source>
</evidence>
<keyword evidence="1" id="KW-0812">Transmembrane</keyword>
<feature type="transmembrane region" description="Helical" evidence="1">
    <location>
        <begin position="21"/>
        <end position="44"/>
    </location>
</feature>
<proteinExistence type="predicted"/>
<dbReference type="AlphaFoldDB" id="A0A1B0AMM9"/>
<dbReference type="VEuPathDB" id="VectorBase:GPPI001981"/>
<keyword evidence="1" id="KW-1133">Transmembrane helix</keyword>
<accession>A0A1B0AMM9</accession>